<dbReference type="AlphaFoldDB" id="A0A4Z2J3I8"/>
<organism evidence="1 2">
    <name type="scientific">Liparis tanakae</name>
    <name type="common">Tanaka's snailfish</name>
    <dbReference type="NCBI Taxonomy" id="230148"/>
    <lineage>
        <taxon>Eukaryota</taxon>
        <taxon>Metazoa</taxon>
        <taxon>Chordata</taxon>
        <taxon>Craniata</taxon>
        <taxon>Vertebrata</taxon>
        <taxon>Euteleostomi</taxon>
        <taxon>Actinopterygii</taxon>
        <taxon>Neopterygii</taxon>
        <taxon>Teleostei</taxon>
        <taxon>Neoteleostei</taxon>
        <taxon>Acanthomorphata</taxon>
        <taxon>Eupercaria</taxon>
        <taxon>Perciformes</taxon>
        <taxon>Cottioidei</taxon>
        <taxon>Cottales</taxon>
        <taxon>Liparidae</taxon>
        <taxon>Liparis</taxon>
    </lineage>
</organism>
<protein>
    <submittedName>
        <fullName evidence="1">Uncharacterized protein</fullName>
    </submittedName>
</protein>
<name>A0A4Z2J3I8_9TELE</name>
<reference evidence="1 2" key="1">
    <citation type="submission" date="2019-03" db="EMBL/GenBank/DDBJ databases">
        <title>First draft genome of Liparis tanakae, snailfish: a comprehensive survey of snailfish specific genes.</title>
        <authorList>
            <person name="Kim W."/>
            <person name="Song I."/>
            <person name="Jeong J.-H."/>
            <person name="Kim D."/>
            <person name="Kim S."/>
            <person name="Ryu S."/>
            <person name="Song J.Y."/>
            <person name="Lee S.K."/>
        </authorList>
    </citation>
    <scope>NUCLEOTIDE SEQUENCE [LARGE SCALE GENOMIC DNA]</scope>
    <source>
        <tissue evidence="1">Muscle</tissue>
    </source>
</reference>
<proteinExistence type="predicted"/>
<evidence type="ECO:0000313" key="2">
    <source>
        <dbReference type="Proteomes" id="UP000314294"/>
    </source>
</evidence>
<comment type="caution">
    <text evidence="1">The sequence shown here is derived from an EMBL/GenBank/DDBJ whole genome shotgun (WGS) entry which is preliminary data.</text>
</comment>
<accession>A0A4Z2J3I8</accession>
<sequence length="145" mass="16228">MLGRLCTNRLAQQPPLQPRYGEQRVFNVYFSVVSFWLSNHIWLFRLVSSQLISQLIDAAAGSAPGSRSEPFSRGICEAACAMLLSGPINPHSTVPMQTSSWQQGRDRTCSSRLLHSEGSCSHFSGRKPLIHEEAVTVKWRRKTAK</sequence>
<evidence type="ECO:0000313" key="1">
    <source>
        <dbReference type="EMBL" id="TNN84799.1"/>
    </source>
</evidence>
<dbReference type="Proteomes" id="UP000314294">
    <property type="component" value="Unassembled WGS sequence"/>
</dbReference>
<dbReference type="OrthoDB" id="5464at2759"/>
<gene>
    <name evidence="1" type="ORF">EYF80_004844</name>
</gene>
<dbReference type="EMBL" id="SRLO01000024">
    <property type="protein sequence ID" value="TNN84799.1"/>
    <property type="molecule type" value="Genomic_DNA"/>
</dbReference>
<keyword evidence="2" id="KW-1185">Reference proteome</keyword>